<keyword evidence="2" id="KW-1185">Reference proteome</keyword>
<organism evidence="1 2">
    <name type="scientific">Prochlorothrix hollandica PCC 9006 = CALU 1027</name>
    <dbReference type="NCBI Taxonomy" id="317619"/>
    <lineage>
        <taxon>Bacteria</taxon>
        <taxon>Bacillati</taxon>
        <taxon>Cyanobacteriota</taxon>
        <taxon>Cyanophyceae</taxon>
        <taxon>Prochlorotrichales</taxon>
        <taxon>Prochlorotrichaceae</taxon>
        <taxon>Prochlorothrix</taxon>
    </lineage>
</organism>
<dbReference type="InterPro" id="IPR039421">
    <property type="entry name" value="Type_1_exporter"/>
</dbReference>
<dbReference type="PANTHER" id="PTHR43394">
    <property type="entry name" value="ATP-DEPENDENT PERMEASE MDL1, MITOCHONDRIAL"/>
    <property type="match status" value="1"/>
</dbReference>
<evidence type="ECO:0000313" key="1">
    <source>
        <dbReference type="EMBL" id="KKJ01365.1"/>
    </source>
</evidence>
<dbReference type="PANTHER" id="PTHR43394:SF1">
    <property type="entry name" value="ATP-BINDING CASSETTE SUB-FAMILY B MEMBER 10, MITOCHONDRIAL"/>
    <property type="match status" value="1"/>
</dbReference>
<dbReference type="SUPFAM" id="SSF52540">
    <property type="entry name" value="P-loop containing nucleoside triphosphate hydrolases"/>
    <property type="match status" value="1"/>
</dbReference>
<dbReference type="InterPro" id="IPR027417">
    <property type="entry name" value="P-loop_NTPase"/>
</dbReference>
<evidence type="ECO:0008006" key="3">
    <source>
        <dbReference type="Google" id="ProtNLM"/>
    </source>
</evidence>
<accession>A0A0M2PYZ7</accession>
<dbReference type="AlphaFoldDB" id="A0A0M2PYZ7"/>
<proteinExistence type="predicted"/>
<dbReference type="GO" id="GO:0015421">
    <property type="term" value="F:ABC-type oligopeptide transporter activity"/>
    <property type="evidence" value="ECO:0007669"/>
    <property type="project" value="TreeGrafter"/>
</dbReference>
<gene>
    <name evidence="1" type="ORF">PROH_03170</name>
</gene>
<evidence type="ECO:0000313" key="2">
    <source>
        <dbReference type="Proteomes" id="UP000034681"/>
    </source>
</evidence>
<dbReference type="Gene3D" id="3.40.50.300">
    <property type="entry name" value="P-loop containing nucleotide triphosphate hydrolases"/>
    <property type="match status" value="1"/>
</dbReference>
<dbReference type="EMBL" id="AJTX02000002">
    <property type="protein sequence ID" value="KKJ01365.1"/>
    <property type="molecule type" value="Genomic_DNA"/>
</dbReference>
<dbReference type="Proteomes" id="UP000034681">
    <property type="component" value="Unassembled WGS sequence"/>
</dbReference>
<sequence length="80" mass="9425">MDEATSALDYETERQVFENLMGWFSDRTVFFITHRLSTVRRAHQVLMMDNGSIVETGTHDELMAQRGRYYCLYQQQDAVI</sequence>
<reference evidence="1" key="1">
    <citation type="submission" date="2012-04" db="EMBL/GenBank/DDBJ databases">
        <authorList>
            <person name="Borisov I.G."/>
            <person name="Ivanikova N.V."/>
            <person name="Pinevich A.V."/>
        </authorList>
    </citation>
    <scope>NUCLEOTIDE SEQUENCE</scope>
    <source>
        <strain evidence="1">CALU 1027</strain>
    </source>
</reference>
<protein>
    <recommendedName>
        <fullName evidence="3">ABC transporter domain-containing protein</fullName>
    </recommendedName>
</protein>
<name>A0A0M2PYZ7_PROHO</name>
<comment type="caution">
    <text evidence="1">The sequence shown here is derived from an EMBL/GenBank/DDBJ whole genome shotgun (WGS) entry which is preliminary data.</text>
</comment>